<proteinExistence type="predicted"/>
<name>A0A0R3RYR4_9BILA</name>
<organism evidence="2 3">
    <name type="scientific">Elaeophora elaphi</name>
    <dbReference type="NCBI Taxonomy" id="1147741"/>
    <lineage>
        <taxon>Eukaryota</taxon>
        <taxon>Metazoa</taxon>
        <taxon>Ecdysozoa</taxon>
        <taxon>Nematoda</taxon>
        <taxon>Chromadorea</taxon>
        <taxon>Rhabditida</taxon>
        <taxon>Spirurina</taxon>
        <taxon>Spiruromorpha</taxon>
        <taxon>Filarioidea</taxon>
        <taxon>Onchocercidae</taxon>
        <taxon>Elaeophora</taxon>
    </lineage>
</organism>
<dbReference type="AlphaFoldDB" id="A0A0R3RYR4"/>
<keyword evidence="1" id="KW-0812">Transmembrane</keyword>
<reference evidence="3" key="1">
    <citation type="submission" date="2017-02" db="UniProtKB">
        <authorList>
            <consortium name="WormBaseParasite"/>
        </authorList>
    </citation>
    <scope>IDENTIFICATION</scope>
</reference>
<protein>
    <submittedName>
        <fullName evidence="3">ABC2_membrane domain-containing protein</fullName>
    </submittedName>
</protein>
<accession>A0A0R3RYR4</accession>
<feature type="transmembrane region" description="Helical" evidence="1">
    <location>
        <begin position="20"/>
        <end position="43"/>
    </location>
</feature>
<dbReference type="WBParaSite" id="EEL_0000742801-mRNA-1">
    <property type="protein sequence ID" value="EEL_0000742801-mRNA-1"/>
    <property type="gene ID" value="EEL_0000742801"/>
</dbReference>
<keyword evidence="1" id="KW-1133">Transmembrane helix</keyword>
<keyword evidence="2" id="KW-1185">Reference proteome</keyword>
<keyword evidence="1" id="KW-0472">Membrane</keyword>
<evidence type="ECO:0000313" key="2">
    <source>
        <dbReference type="Proteomes" id="UP000050640"/>
    </source>
</evidence>
<evidence type="ECO:0000256" key="1">
    <source>
        <dbReference type="SAM" id="Phobius"/>
    </source>
</evidence>
<evidence type="ECO:0000313" key="3">
    <source>
        <dbReference type="WBParaSite" id="EEL_0000742801-mRNA-1"/>
    </source>
</evidence>
<feature type="transmembrane region" description="Helical" evidence="1">
    <location>
        <begin position="55"/>
        <end position="77"/>
    </location>
</feature>
<dbReference type="Proteomes" id="UP000050640">
    <property type="component" value="Unplaced"/>
</dbReference>
<sequence>MRSYIYWVTNWVNYEIQKSALLTIVYFTVGASLMMTVVSGILWQYEQKHNVNILLTFMTIFCPKLAGTATFGLLSLMDVHQQYDVEYISLLAKKSGNLQLGYVMSPSADIARFCLCSAIAFALWNATALQDDIALITSFHYLRHNYTTWLELYEQLYHPLPTDIQEYFCLLPPFLKRYPETAYYLNHDRKK</sequence>